<keyword evidence="2" id="KW-1185">Reference proteome</keyword>
<dbReference type="Proteomes" id="UP001187192">
    <property type="component" value="Unassembled WGS sequence"/>
</dbReference>
<protein>
    <submittedName>
        <fullName evidence="1">Uncharacterized protein</fullName>
    </submittedName>
</protein>
<gene>
    <name evidence="1" type="ORF">TIFTF001_045013</name>
</gene>
<organism evidence="1 2">
    <name type="scientific">Ficus carica</name>
    <name type="common">Common fig</name>
    <dbReference type="NCBI Taxonomy" id="3494"/>
    <lineage>
        <taxon>Eukaryota</taxon>
        <taxon>Viridiplantae</taxon>
        <taxon>Streptophyta</taxon>
        <taxon>Embryophyta</taxon>
        <taxon>Tracheophyta</taxon>
        <taxon>Spermatophyta</taxon>
        <taxon>Magnoliopsida</taxon>
        <taxon>eudicotyledons</taxon>
        <taxon>Gunneridae</taxon>
        <taxon>Pentapetalae</taxon>
        <taxon>rosids</taxon>
        <taxon>fabids</taxon>
        <taxon>Rosales</taxon>
        <taxon>Moraceae</taxon>
        <taxon>Ficeae</taxon>
        <taxon>Ficus</taxon>
    </lineage>
</organism>
<accession>A0AA88CZ78</accession>
<name>A0AA88CZ78_FICCA</name>
<dbReference type="AlphaFoldDB" id="A0AA88CZ78"/>
<comment type="caution">
    <text evidence="1">The sequence shown here is derived from an EMBL/GenBank/DDBJ whole genome shotgun (WGS) entry which is preliminary data.</text>
</comment>
<evidence type="ECO:0000313" key="2">
    <source>
        <dbReference type="Proteomes" id="UP001187192"/>
    </source>
</evidence>
<evidence type="ECO:0000313" key="1">
    <source>
        <dbReference type="EMBL" id="GMN35397.1"/>
    </source>
</evidence>
<sequence length="89" mass="10002">MLLGQDFLPPTHVILGPLDLWVAPLKPVIPSFLQQGMHAYLLPAGRESPADLLPGWQIFGMDFSLRALGHQTYLRHFGETSDDLMYEVI</sequence>
<reference evidence="1" key="1">
    <citation type="submission" date="2023-07" db="EMBL/GenBank/DDBJ databases">
        <title>draft genome sequence of fig (Ficus carica).</title>
        <authorList>
            <person name="Takahashi T."/>
            <person name="Nishimura K."/>
        </authorList>
    </citation>
    <scope>NUCLEOTIDE SEQUENCE</scope>
</reference>
<proteinExistence type="predicted"/>
<dbReference type="EMBL" id="BTGU01003685">
    <property type="protein sequence ID" value="GMN35397.1"/>
    <property type="molecule type" value="Genomic_DNA"/>
</dbReference>